<accession>A0A564Z340</accession>
<dbReference type="AlphaFoldDB" id="A0A564Z340"/>
<organism evidence="3 4">
    <name type="scientific">Hymenolepis diminuta</name>
    <name type="common">Rat tapeworm</name>
    <dbReference type="NCBI Taxonomy" id="6216"/>
    <lineage>
        <taxon>Eukaryota</taxon>
        <taxon>Metazoa</taxon>
        <taxon>Spiralia</taxon>
        <taxon>Lophotrochozoa</taxon>
        <taxon>Platyhelminthes</taxon>
        <taxon>Cestoda</taxon>
        <taxon>Eucestoda</taxon>
        <taxon>Cyclophyllidea</taxon>
        <taxon>Hymenolepididae</taxon>
        <taxon>Hymenolepis</taxon>
    </lineage>
</organism>
<evidence type="ECO:0000256" key="2">
    <source>
        <dbReference type="SAM" id="Phobius"/>
    </source>
</evidence>
<feature type="region of interest" description="Disordered" evidence="1">
    <location>
        <begin position="44"/>
        <end position="63"/>
    </location>
</feature>
<dbReference type="EMBL" id="CABIJS010000577">
    <property type="protein sequence ID" value="VUZ53846.1"/>
    <property type="molecule type" value="Genomic_DNA"/>
</dbReference>
<keyword evidence="2" id="KW-1133">Transmembrane helix</keyword>
<keyword evidence="2" id="KW-0812">Transmembrane</keyword>
<reference evidence="3 4" key="1">
    <citation type="submission" date="2019-07" db="EMBL/GenBank/DDBJ databases">
        <authorList>
            <person name="Jastrzebski P J."/>
            <person name="Paukszto L."/>
            <person name="Jastrzebski P J."/>
        </authorList>
    </citation>
    <scope>NUCLEOTIDE SEQUENCE [LARGE SCALE GENOMIC DNA]</scope>
    <source>
        <strain evidence="3 4">WMS-il1</strain>
    </source>
</reference>
<name>A0A564Z340_HYMDI</name>
<gene>
    <name evidence="3" type="ORF">WMSIL1_LOCUS12073</name>
</gene>
<sequence length="107" mass="12206">MILLEYRSCPRGFSKIKPKLAYYSQPPRMEELPIEANIRTSNEGPELIRQSSLAPSESGAAQNNEHWYSTPRLIQNLSVAALILVPVAIAIFTHYYFLDKTRNRSEP</sequence>
<feature type="transmembrane region" description="Helical" evidence="2">
    <location>
        <begin position="77"/>
        <end position="98"/>
    </location>
</feature>
<protein>
    <submittedName>
        <fullName evidence="3">Uncharacterized protein</fullName>
    </submittedName>
</protein>
<evidence type="ECO:0000256" key="1">
    <source>
        <dbReference type="SAM" id="MobiDB-lite"/>
    </source>
</evidence>
<keyword evidence="2" id="KW-0472">Membrane</keyword>
<dbReference type="Proteomes" id="UP000321570">
    <property type="component" value="Unassembled WGS sequence"/>
</dbReference>
<evidence type="ECO:0000313" key="4">
    <source>
        <dbReference type="Proteomes" id="UP000321570"/>
    </source>
</evidence>
<proteinExistence type="predicted"/>
<evidence type="ECO:0000313" key="3">
    <source>
        <dbReference type="EMBL" id="VUZ53846.1"/>
    </source>
</evidence>
<keyword evidence="4" id="KW-1185">Reference proteome</keyword>